<feature type="domain" description="WW" evidence="2">
    <location>
        <begin position="114"/>
        <end position="141"/>
    </location>
</feature>
<dbReference type="AlphaFoldDB" id="A0AAW1BIM1"/>
<protein>
    <submittedName>
        <fullName evidence="3">Protein KIBRA</fullName>
    </submittedName>
</protein>
<dbReference type="Gene3D" id="2.20.70.10">
    <property type="match status" value="1"/>
</dbReference>
<sequence>MARLSEKDRRTAASQPSSPGLSRVACNIQKALLPPHALLLLTPCAAEDARLPPGRLPDSGFLVRCDPSPQPAMPAAGLGGGLLNPLHGVAAAASSLGPSPLLCLLLGKMPQQELPLPEDWEEARDYIDHATKTTSWVDPQDSIRQAERAWGGLHEVKPAANLREMPVAAGCFLAAGPGSLTSAFHGGPRLVCCNQWQAERARDGLHEGRTAANLWEMPVAAGCFLATGLGSLASAFHGGPRLVCCDQWQAERARGGLHEGRPAANLREMPVAAGCFVAAGPGSGLGLPRWPPACPLRSVAGGEGAGRAARGEAGCKFTGNASGRRVFCSCWAGLFGLGLPRWPPVCLLRSVAGGEGVGRAA</sequence>
<dbReference type="PROSITE" id="PS50020">
    <property type="entry name" value="WW_DOMAIN_2"/>
    <property type="match status" value="1"/>
</dbReference>
<feature type="compositionally biased region" description="Basic and acidic residues" evidence="1">
    <location>
        <begin position="1"/>
        <end position="11"/>
    </location>
</feature>
<comment type="caution">
    <text evidence="3">The sequence shown here is derived from an EMBL/GenBank/DDBJ whole genome shotgun (WGS) entry which is preliminary data.</text>
</comment>
<dbReference type="CDD" id="cd00201">
    <property type="entry name" value="WW"/>
    <property type="match status" value="1"/>
</dbReference>
<dbReference type="EMBL" id="JAOTOJ010000004">
    <property type="protein sequence ID" value="KAK9401904.1"/>
    <property type="molecule type" value="Genomic_DNA"/>
</dbReference>
<proteinExistence type="predicted"/>
<evidence type="ECO:0000259" key="2">
    <source>
        <dbReference type="PROSITE" id="PS50020"/>
    </source>
</evidence>
<dbReference type="InterPro" id="IPR001202">
    <property type="entry name" value="WW_dom"/>
</dbReference>
<evidence type="ECO:0000256" key="1">
    <source>
        <dbReference type="SAM" id="MobiDB-lite"/>
    </source>
</evidence>
<evidence type="ECO:0000313" key="3">
    <source>
        <dbReference type="EMBL" id="KAK9401904.1"/>
    </source>
</evidence>
<feature type="region of interest" description="Disordered" evidence="1">
    <location>
        <begin position="1"/>
        <end position="21"/>
    </location>
</feature>
<gene>
    <name evidence="3" type="ORF">NXF25_010260</name>
</gene>
<name>A0AAW1BIM1_CROAD</name>
<reference evidence="3 4" key="1">
    <citation type="journal article" date="2024" name="Proc. Natl. Acad. Sci. U.S.A.">
        <title>The genetic regulatory architecture and epigenomic basis for age-related changes in rattlesnake venom.</title>
        <authorList>
            <person name="Hogan M.P."/>
            <person name="Holding M.L."/>
            <person name="Nystrom G.S."/>
            <person name="Colston T.J."/>
            <person name="Bartlett D.A."/>
            <person name="Mason A.J."/>
            <person name="Ellsworth S.A."/>
            <person name="Rautsaw R.M."/>
            <person name="Lawrence K.C."/>
            <person name="Strickland J.L."/>
            <person name="He B."/>
            <person name="Fraser P."/>
            <person name="Margres M.J."/>
            <person name="Gilbert D.M."/>
            <person name="Gibbs H.L."/>
            <person name="Parkinson C.L."/>
            <person name="Rokyta D.R."/>
        </authorList>
    </citation>
    <scope>NUCLEOTIDE SEQUENCE [LARGE SCALE GENOMIC DNA]</scope>
    <source>
        <strain evidence="3">DRR0105</strain>
    </source>
</reference>
<keyword evidence="4" id="KW-1185">Reference proteome</keyword>
<dbReference type="Proteomes" id="UP001474421">
    <property type="component" value="Unassembled WGS sequence"/>
</dbReference>
<dbReference type="SUPFAM" id="SSF51045">
    <property type="entry name" value="WW domain"/>
    <property type="match status" value="1"/>
</dbReference>
<dbReference type="InterPro" id="IPR036020">
    <property type="entry name" value="WW_dom_sf"/>
</dbReference>
<evidence type="ECO:0000313" key="4">
    <source>
        <dbReference type="Proteomes" id="UP001474421"/>
    </source>
</evidence>
<accession>A0AAW1BIM1</accession>
<organism evidence="3 4">
    <name type="scientific">Crotalus adamanteus</name>
    <name type="common">Eastern diamondback rattlesnake</name>
    <dbReference type="NCBI Taxonomy" id="8729"/>
    <lineage>
        <taxon>Eukaryota</taxon>
        <taxon>Metazoa</taxon>
        <taxon>Chordata</taxon>
        <taxon>Craniata</taxon>
        <taxon>Vertebrata</taxon>
        <taxon>Euteleostomi</taxon>
        <taxon>Lepidosauria</taxon>
        <taxon>Squamata</taxon>
        <taxon>Bifurcata</taxon>
        <taxon>Unidentata</taxon>
        <taxon>Episquamata</taxon>
        <taxon>Toxicofera</taxon>
        <taxon>Serpentes</taxon>
        <taxon>Colubroidea</taxon>
        <taxon>Viperidae</taxon>
        <taxon>Crotalinae</taxon>
        <taxon>Crotalus</taxon>
    </lineage>
</organism>